<keyword evidence="3" id="KW-0143">Chaperone</keyword>
<dbReference type="RefSeq" id="XP_028476743.1">
    <property type="nucleotide sequence ID" value="XM_028622850.1"/>
</dbReference>
<dbReference type="STRING" id="105984.A0A427XUU4"/>
<accession>A0A427XUU4</accession>
<dbReference type="SUPFAM" id="SSF46565">
    <property type="entry name" value="Chaperone J-domain"/>
    <property type="match status" value="1"/>
</dbReference>
<dbReference type="PANTHER" id="PTHR44157">
    <property type="entry name" value="DNAJ HOMOLOG SUBFAMILY C MEMBER 11"/>
    <property type="match status" value="1"/>
</dbReference>
<protein>
    <recommendedName>
        <fullName evidence="6">J domain-containing protein</fullName>
    </recommendedName>
</protein>
<reference evidence="7 8" key="1">
    <citation type="submission" date="2018-11" db="EMBL/GenBank/DDBJ databases">
        <title>Genome sequence of Apiotrichum porosum DSM 27194.</title>
        <authorList>
            <person name="Aliyu H."/>
            <person name="Gorte O."/>
            <person name="Ochsenreither K."/>
        </authorList>
    </citation>
    <scope>NUCLEOTIDE SEQUENCE [LARGE SCALE GENOMIC DNA]</scope>
    <source>
        <strain evidence="7 8">DSM 27194</strain>
    </source>
</reference>
<evidence type="ECO:0000313" key="8">
    <source>
        <dbReference type="Proteomes" id="UP000279236"/>
    </source>
</evidence>
<dbReference type="CDD" id="cd06257">
    <property type="entry name" value="DnaJ"/>
    <property type="match status" value="1"/>
</dbReference>
<dbReference type="InterPro" id="IPR055225">
    <property type="entry name" value="DNAJC11-like_beta-barrel"/>
</dbReference>
<evidence type="ECO:0000256" key="5">
    <source>
        <dbReference type="SAM" id="Phobius"/>
    </source>
</evidence>
<dbReference type="EMBL" id="RSCE01000005">
    <property type="protein sequence ID" value="RSH82511.1"/>
    <property type="molecule type" value="Genomic_DNA"/>
</dbReference>
<keyword evidence="8" id="KW-1185">Reference proteome</keyword>
<evidence type="ECO:0000256" key="4">
    <source>
        <dbReference type="SAM" id="MobiDB-lite"/>
    </source>
</evidence>
<dbReference type="InterPro" id="IPR018253">
    <property type="entry name" value="DnaJ_domain_CS"/>
</dbReference>
<dbReference type="GO" id="GO:0005739">
    <property type="term" value="C:mitochondrion"/>
    <property type="evidence" value="ECO:0007669"/>
    <property type="project" value="GOC"/>
</dbReference>
<dbReference type="OrthoDB" id="10250354at2759"/>
<feature type="region of interest" description="Disordered" evidence="4">
    <location>
        <begin position="1"/>
        <end position="37"/>
    </location>
</feature>
<evidence type="ECO:0000256" key="2">
    <source>
        <dbReference type="ARBA" id="ARBA00023136"/>
    </source>
</evidence>
<organism evidence="7 8">
    <name type="scientific">Apiotrichum porosum</name>
    <dbReference type="NCBI Taxonomy" id="105984"/>
    <lineage>
        <taxon>Eukaryota</taxon>
        <taxon>Fungi</taxon>
        <taxon>Dikarya</taxon>
        <taxon>Basidiomycota</taxon>
        <taxon>Agaricomycotina</taxon>
        <taxon>Tremellomycetes</taxon>
        <taxon>Trichosporonales</taxon>
        <taxon>Trichosporonaceae</taxon>
        <taxon>Apiotrichum</taxon>
    </lineage>
</organism>
<dbReference type="Proteomes" id="UP000279236">
    <property type="component" value="Unassembled WGS sequence"/>
</dbReference>
<comment type="caution">
    <text evidence="7">The sequence shown here is derived from an EMBL/GenBank/DDBJ whole genome shotgun (WGS) entry which is preliminary data.</text>
</comment>
<feature type="compositionally biased region" description="Pro residues" evidence="4">
    <location>
        <begin position="22"/>
        <end position="34"/>
    </location>
</feature>
<dbReference type="GO" id="GO:0016020">
    <property type="term" value="C:membrane"/>
    <property type="evidence" value="ECO:0007669"/>
    <property type="project" value="UniProtKB-SubCell"/>
</dbReference>
<dbReference type="Pfam" id="PF22774">
    <property type="entry name" value="DNAJC11_beta-barrel"/>
    <property type="match status" value="1"/>
</dbReference>
<dbReference type="Pfam" id="PF00226">
    <property type="entry name" value="DnaJ"/>
    <property type="match status" value="1"/>
</dbReference>
<feature type="domain" description="J" evidence="6">
    <location>
        <begin position="50"/>
        <end position="118"/>
    </location>
</feature>
<evidence type="ECO:0000256" key="3">
    <source>
        <dbReference type="ARBA" id="ARBA00023186"/>
    </source>
</evidence>
<dbReference type="PANTHER" id="PTHR44157:SF1">
    <property type="entry name" value="DNAJ HOMOLOG SUBFAMILY C MEMBER 11"/>
    <property type="match status" value="1"/>
</dbReference>
<name>A0A427XUU4_9TREE</name>
<dbReference type="Gene3D" id="1.10.287.110">
    <property type="entry name" value="DnaJ domain"/>
    <property type="match status" value="1"/>
</dbReference>
<dbReference type="GO" id="GO:0042407">
    <property type="term" value="P:cristae formation"/>
    <property type="evidence" value="ECO:0007669"/>
    <property type="project" value="TreeGrafter"/>
</dbReference>
<dbReference type="GeneID" id="39592034"/>
<dbReference type="InterPro" id="IPR024586">
    <property type="entry name" value="DnaJ-like_C11_C"/>
</dbReference>
<evidence type="ECO:0000259" key="6">
    <source>
        <dbReference type="PROSITE" id="PS50076"/>
    </source>
</evidence>
<proteinExistence type="predicted"/>
<dbReference type="InterPro" id="IPR052243">
    <property type="entry name" value="Mito_inner_membrane_organizer"/>
</dbReference>
<evidence type="ECO:0000256" key="1">
    <source>
        <dbReference type="ARBA" id="ARBA00004370"/>
    </source>
</evidence>
<comment type="subcellular location">
    <subcellularLocation>
        <location evidence="1">Membrane</location>
    </subcellularLocation>
</comment>
<dbReference type="PROSITE" id="PS00636">
    <property type="entry name" value="DNAJ_1"/>
    <property type="match status" value="1"/>
</dbReference>
<keyword evidence="5" id="KW-0812">Transmembrane</keyword>
<feature type="transmembrane region" description="Helical" evidence="5">
    <location>
        <begin position="440"/>
        <end position="462"/>
    </location>
</feature>
<keyword evidence="5" id="KW-1133">Transmembrane helix</keyword>
<evidence type="ECO:0000313" key="7">
    <source>
        <dbReference type="EMBL" id="RSH82511.1"/>
    </source>
</evidence>
<dbReference type="AlphaFoldDB" id="A0A427XUU4"/>
<gene>
    <name evidence="7" type="ORF">EHS24_007491</name>
</gene>
<dbReference type="PRINTS" id="PR00625">
    <property type="entry name" value="JDOMAIN"/>
</dbReference>
<dbReference type="PROSITE" id="PS50076">
    <property type="entry name" value="DNAJ_2"/>
    <property type="match status" value="1"/>
</dbReference>
<dbReference type="InterPro" id="IPR036869">
    <property type="entry name" value="J_dom_sf"/>
</dbReference>
<sequence length="618" mass="68736">MNEPGPSSAYYRRFAQQADGPIRPPSPPGSPLLPPTQTTAQFLDSEAEDSLYAVLNVEHDASLAELKDKYRALAAIYHPDKQPDDVRRRAAHDRFMEISRAYEILTDPGKRAIYDLFGEEGLRTSWEVGPRGMTPAEMKAHYQRQGDTKRRIDVEALVNSKSDMSVTLDARGVFLPKSVFSDPSVISHSPMARIRRVNPSQIILKHSFELPFNEQTQFVIEETMVAVRGQGGAGLSGTIKHQFSPRLWVQYTQAVLAPFTTSFKGTYTYDENTYVTMNAVQQVWAAPPGLHISLGRRIYPEATGYITYNTGFWTLGPWGRSLQEEMYMVNPSSMAVGITSASHNGDGWTTELRTGFADNGLSGDWTTHAWGLRLKTGLSWSLMGSPAAFADVSGRVTENTRAGALLEVNLGGGIQLRLTVNRLGQKLAFPILLSADLNPYVAFCTTVLPASAYAALYHFYILPRKHERIKNRIHELRVEHADYIAAKRQEAGDAVLLMERSVQTRTEAERQRDGLVILSASYGLATAFTPRGLREIETEDGYTAVIDVTIPVQALVQNSRLVIPAGRAKHNLLGFYDPCIGENKKLRIRYLFRGRLHEITVDDVSGLRAPVKSHALED</sequence>
<keyword evidence="2 5" id="KW-0472">Membrane</keyword>
<dbReference type="SMART" id="SM00271">
    <property type="entry name" value="DnaJ"/>
    <property type="match status" value="1"/>
</dbReference>
<dbReference type="Pfam" id="PF11875">
    <property type="entry name" value="DnaJ-like_C11_C"/>
    <property type="match status" value="1"/>
</dbReference>
<dbReference type="InterPro" id="IPR001623">
    <property type="entry name" value="DnaJ_domain"/>
</dbReference>